<evidence type="ECO:0000256" key="4">
    <source>
        <dbReference type="SAM" id="Phobius"/>
    </source>
</evidence>
<feature type="non-terminal residue" evidence="6">
    <location>
        <position position="77"/>
    </location>
</feature>
<sequence length="77" mass="8677">MVAAANIQYAWTLFVPEIQKTFGWDRAAIQVAFTIFVVVQTWLTPIEGYFIDKYGPSRVVLFGGLMTGLAWIINSYA</sequence>
<dbReference type="GO" id="GO:0022857">
    <property type="term" value="F:transmembrane transporter activity"/>
    <property type="evidence" value="ECO:0007669"/>
    <property type="project" value="InterPro"/>
</dbReference>
<evidence type="ECO:0000313" key="6">
    <source>
        <dbReference type="EMBL" id="KAB1081941.1"/>
    </source>
</evidence>
<keyword evidence="7" id="KW-1185">Reference proteome</keyword>
<dbReference type="OrthoDB" id="7200137at2"/>
<dbReference type="Gene3D" id="1.20.1250.20">
    <property type="entry name" value="MFS general substrate transporter like domains"/>
    <property type="match status" value="1"/>
</dbReference>
<reference evidence="6 7" key="1">
    <citation type="submission" date="2019-09" db="EMBL/GenBank/DDBJ databases">
        <title>YIM 48816 draft genome.</title>
        <authorList>
            <person name="Jiang L."/>
        </authorList>
    </citation>
    <scope>NUCLEOTIDE SEQUENCE [LARGE SCALE GENOMIC DNA]</scope>
    <source>
        <strain evidence="6 7">YIM 48816</strain>
    </source>
</reference>
<organism evidence="6 7">
    <name type="scientific">Methylobacterium soli</name>
    <dbReference type="NCBI Taxonomy" id="553447"/>
    <lineage>
        <taxon>Bacteria</taxon>
        <taxon>Pseudomonadati</taxon>
        <taxon>Pseudomonadota</taxon>
        <taxon>Alphaproteobacteria</taxon>
        <taxon>Hyphomicrobiales</taxon>
        <taxon>Methylobacteriaceae</taxon>
        <taxon>Methylobacterium</taxon>
    </lineage>
</organism>
<dbReference type="Proteomes" id="UP000474159">
    <property type="component" value="Unassembled WGS sequence"/>
</dbReference>
<dbReference type="InterPro" id="IPR020846">
    <property type="entry name" value="MFS_dom"/>
</dbReference>
<gene>
    <name evidence="6" type="ORF">F6X53_02090</name>
</gene>
<evidence type="ECO:0000256" key="2">
    <source>
        <dbReference type="ARBA" id="ARBA00022989"/>
    </source>
</evidence>
<feature type="domain" description="Major facilitator superfamily (MFS) profile" evidence="5">
    <location>
        <begin position="1"/>
        <end position="77"/>
    </location>
</feature>
<proteinExistence type="predicted"/>
<feature type="transmembrane region" description="Helical" evidence="4">
    <location>
        <begin position="27"/>
        <end position="46"/>
    </location>
</feature>
<dbReference type="RefSeq" id="WP_150996750.1">
    <property type="nucleotide sequence ID" value="NZ_VZZK01000001.1"/>
</dbReference>
<keyword evidence="2 4" id="KW-1133">Transmembrane helix</keyword>
<dbReference type="InterPro" id="IPR036259">
    <property type="entry name" value="MFS_trans_sf"/>
</dbReference>
<dbReference type="EMBL" id="VZZK01000001">
    <property type="protein sequence ID" value="KAB1081941.1"/>
    <property type="molecule type" value="Genomic_DNA"/>
</dbReference>
<evidence type="ECO:0000256" key="3">
    <source>
        <dbReference type="ARBA" id="ARBA00023136"/>
    </source>
</evidence>
<protein>
    <submittedName>
        <fullName evidence="6">MFS transporter</fullName>
    </submittedName>
</protein>
<evidence type="ECO:0000313" key="7">
    <source>
        <dbReference type="Proteomes" id="UP000474159"/>
    </source>
</evidence>
<evidence type="ECO:0000259" key="5">
    <source>
        <dbReference type="PROSITE" id="PS50850"/>
    </source>
</evidence>
<dbReference type="InterPro" id="IPR011701">
    <property type="entry name" value="MFS"/>
</dbReference>
<feature type="transmembrane region" description="Helical" evidence="4">
    <location>
        <begin position="58"/>
        <end position="76"/>
    </location>
</feature>
<name>A0A6L3T8K6_9HYPH</name>
<dbReference type="PROSITE" id="PS50850">
    <property type="entry name" value="MFS"/>
    <property type="match status" value="1"/>
</dbReference>
<comment type="caution">
    <text evidence="6">The sequence shown here is derived from an EMBL/GenBank/DDBJ whole genome shotgun (WGS) entry which is preliminary data.</text>
</comment>
<keyword evidence="1 4" id="KW-0812">Transmembrane</keyword>
<dbReference type="Pfam" id="PF07690">
    <property type="entry name" value="MFS_1"/>
    <property type="match status" value="1"/>
</dbReference>
<evidence type="ECO:0000256" key="1">
    <source>
        <dbReference type="ARBA" id="ARBA00022692"/>
    </source>
</evidence>
<keyword evidence="3 4" id="KW-0472">Membrane</keyword>
<dbReference type="SUPFAM" id="SSF103473">
    <property type="entry name" value="MFS general substrate transporter"/>
    <property type="match status" value="1"/>
</dbReference>
<accession>A0A6L3T8K6</accession>
<dbReference type="AlphaFoldDB" id="A0A6L3T8K6"/>